<feature type="domain" description="Tim44-like" evidence="3">
    <location>
        <begin position="99"/>
        <end position="248"/>
    </location>
</feature>
<evidence type="ECO:0000313" key="4">
    <source>
        <dbReference type="EMBL" id="QDH25161.1"/>
    </source>
</evidence>
<dbReference type="SMART" id="SM00978">
    <property type="entry name" value="Tim44"/>
    <property type="match status" value="1"/>
</dbReference>
<sequence length="249" mass="26548">MSSDAFHLPAFLTSQTASVFPWDVVVLAIIAAALGFRLYRILGRRVGVQGVKQTVPRSAAPVGNTGRTMPPPLPEGAGAASGAEPPPARHEIPAPATRVGGVLIDIVKVRSGFNPQDFLKGVETAFRQIVTAFANGDRAVLTGAMTENAAQAYLSAIDAREAAGEKQRSDIRGVEKVALLNAEVVNENERSVARIEVEIVSRQVSLLTNSEGHPVIGTEAVTEFNDLWVFETVLGTDDTRWRLASSRPA</sequence>
<protein>
    <submittedName>
        <fullName evidence="4">Tim44 domain-containing protein</fullName>
    </submittedName>
</protein>
<dbReference type="SUPFAM" id="SSF54427">
    <property type="entry name" value="NTF2-like"/>
    <property type="match status" value="1"/>
</dbReference>
<dbReference type="KEGG" id="ntn:D5366_08005"/>
<reference evidence="4 5" key="1">
    <citation type="submission" date="2018-09" db="EMBL/GenBank/DDBJ databases">
        <title>The complete genome sequence of Neokomagataea tanensis NBRC 106556(T).</title>
        <authorList>
            <person name="Chua K.-O."/>
            <person name="See-Too W.-S."/>
            <person name="Hong K.-W."/>
            <person name="Yin W.-F."/>
            <person name="Chan K.-G."/>
        </authorList>
    </citation>
    <scope>NUCLEOTIDE SEQUENCE [LARGE SCALE GENOMIC DNA]</scope>
    <source>
        <strain evidence="5">AH13 \ NBRC 106556</strain>
    </source>
</reference>
<dbReference type="Proteomes" id="UP000317214">
    <property type="component" value="Chromosome"/>
</dbReference>
<keyword evidence="2" id="KW-0812">Transmembrane</keyword>
<dbReference type="InterPro" id="IPR007379">
    <property type="entry name" value="Tim44-like_dom"/>
</dbReference>
<evidence type="ECO:0000256" key="1">
    <source>
        <dbReference type="SAM" id="MobiDB-lite"/>
    </source>
</evidence>
<gene>
    <name evidence="4" type="ORF">D5366_08005</name>
</gene>
<evidence type="ECO:0000256" key="2">
    <source>
        <dbReference type="SAM" id="Phobius"/>
    </source>
</evidence>
<feature type="region of interest" description="Disordered" evidence="1">
    <location>
        <begin position="57"/>
        <end position="94"/>
    </location>
</feature>
<dbReference type="AlphaFoldDB" id="A0A4Y6V969"/>
<dbReference type="Pfam" id="PF04280">
    <property type="entry name" value="Tim44"/>
    <property type="match status" value="1"/>
</dbReference>
<proteinExistence type="predicted"/>
<evidence type="ECO:0000313" key="5">
    <source>
        <dbReference type="Proteomes" id="UP000317214"/>
    </source>
</evidence>
<keyword evidence="5" id="KW-1185">Reference proteome</keyword>
<accession>A0A4Y6V969</accession>
<dbReference type="EMBL" id="CP032485">
    <property type="protein sequence ID" value="QDH25161.1"/>
    <property type="molecule type" value="Genomic_DNA"/>
</dbReference>
<dbReference type="Gene3D" id="3.10.450.240">
    <property type="match status" value="1"/>
</dbReference>
<dbReference type="NCBIfam" id="NF033779">
    <property type="entry name" value="Tim44_TimA_adap"/>
    <property type="match status" value="1"/>
</dbReference>
<dbReference type="RefSeq" id="WP_141493015.1">
    <property type="nucleotide sequence ID" value="NZ_CP032485.1"/>
</dbReference>
<keyword evidence="2" id="KW-0472">Membrane</keyword>
<organism evidence="4 5">
    <name type="scientific">Neokomagataea tanensis</name>
    <dbReference type="NCBI Taxonomy" id="661191"/>
    <lineage>
        <taxon>Bacteria</taxon>
        <taxon>Pseudomonadati</taxon>
        <taxon>Pseudomonadota</taxon>
        <taxon>Alphaproteobacteria</taxon>
        <taxon>Acetobacterales</taxon>
        <taxon>Acetobacteraceae</taxon>
        <taxon>Neokomagataea</taxon>
    </lineage>
</organism>
<name>A0A4Y6V969_9PROT</name>
<evidence type="ECO:0000259" key="3">
    <source>
        <dbReference type="SMART" id="SM00978"/>
    </source>
</evidence>
<dbReference type="InterPro" id="IPR032710">
    <property type="entry name" value="NTF2-like_dom_sf"/>
</dbReference>
<feature type="transmembrane region" description="Helical" evidence="2">
    <location>
        <begin position="20"/>
        <end position="39"/>
    </location>
</feature>
<dbReference type="OrthoDB" id="9798618at2"/>
<keyword evidence="2" id="KW-1133">Transmembrane helix</keyword>